<name>A0A182MZB5_9DIPT</name>
<dbReference type="Gene3D" id="1.20.5.170">
    <property type="match status" value="1"/>
</dbReference>
<dbReference type="AlphaFoldDB" id="A0A182MZB5"/>
<evidence type="ECO:0000313" key="1">
    <source>
        <dbReference type="EnsemblMetazoa" id="ADIR000720-PA"/>
    </source>
</evidence>
<keyword evidence="2" id="KW-1185">Reference proteome</keyword>
<dbReference type="Pfam" id="PF00287">
    <property type="entry name" value="Na_K-ATPase"/>
    <property type="match status" value="1"/>
</dbReference>
<accession>A0A182MZB5</accession>
<dbReference type="STRING" id="7168.A0A182MZB5"/>
<dbReference type="GO" id="GO:0006814">
    <property type="term" value="P:sodium ion transport"/>
    <property type="evidence" value="ECO:0007669"/>
    <property type="project" value="InterPro"/>
</dbReference>
<protein>
    <submittedName>
        <fullName evidence="1">Uncharacterized protein</fullName>
    </submittedName>
</protein>
<reference evidence="1" key="2">
    <citation type="submission" date="2020-05" db="UniProtKB">
        <authorList>
            <consortium name="EnsemblMetazoa"/>
        </authorList>
    </citation>
    <scope>IDENTIFICATION</scope>
    <source>
        <strain evidence="1">WRAIR2</strain>
    </source>
</reference>
<evidence type="ECO:0000313" key="2">
    <source>
        <dbReference type="Proteomes" id="UP000075884"/>
    </source>
</evidence>
<organism evidence="1 2">
    <name type="scientific">Anopheles dirus</name>
    <dbReference type="NCBI Taxonomy" id="7168"/>
    <lineage>
        <taxon>Eukaryota</taxon>
        <taxon>Metazoa</taxon>
        <taxon>Ecdysozoa</taxon>
        <taxon>Arthropoda</taxon>
        <taxon>Hexapoda</taxon>
        <taxon>Insecta</taxon>
        <taxon>Pterygota</taxon>
        <taxon>Neoptera</taxon>
        <taxon>Endopterygota</taxon>
        <taxon>Diptera</taxon>
        <taxon>Nematocera</taxon>
        <taxon>Culicoidea</taxon>
        <taxon>Culicidae</taxon>
        <taxon>Anophelinae</taxon>
        <taxon>Anopheles</taxon>
    </lineage>
</organism>
<dbReference type="GO" id="GO:0005890">
    <property type="term" value="C:sodium:potassium-exchanging ATPase complex"/>
    <property type="evidence" value="ECO:0007669"/>
    <property type="project" value="InterPro"/>
</dbReference>
<dbReference type="GO" id="GO:0006813">
    <property type="term" value="P:potassium ion transport"/>
    <property type="evidence" value="ECO:0007669"/>
    <property type="project" value="InterPro"/>
</dbReference>
<dbReference type="VEuPathDB" id="VectorBase:ADIR000720"/>
<dbReference type="EnsemblMetazoa" id="ADIR000720-RA">
    <property type="protein sequence ID" value="ADIR000720-PA"/>
    <property type="gene ID" value="ADIR000720"/>
</dbReference>
<sequence length="67" mass="8205">MPKPVEEPFDQFQQYYRTPNNRTTTENFQLFLWNREEGAIFGRTPSSWSFSQWELDEPKQVRKMIFV</sequence>
<proteinExistence type="predicted"/>
<reference evidence="2" key="1">
    <citation type="submission" date="2013-03" db="EMBL/GenBank/DDBJ databases">
        <title>The Genome Sequence of Anopheles dirus WRAIR2.</title>
        <authorList>
            <consortium name="The Broad Institute Genomics Platform"/>
            <person name="Neafsey D.E."/>
            <person name="Walton C."/>
            <person name="Walker B."/>
            <person name="Young S.K."/>
            <person name="Zeng Q."/>
            <person name="Gargeya S."/>
            <person name="Fitzgerald M."/>
            <person name="Haas B."/>
            <person name="Abouelleil A."/>
            <person name="Allen A.W."/>
            <person name="Alvarado L."/>
            <person name="Arachchi H.M."/>
            <person name="Berlin A.M."/>
            <person name="Chapman S.B."/>
            <person name="Gainer-Dewar J."/>
            <person name="Goldberg J."/>
            <person name="Griggs A."/>
            <person name="Gujja S."/>
            <person name="Hansen M."/>
            <person name="Howarth C."/>
            <person name="Imamovic A."/>
            <person name="Ireland A."/>
            <person name="Larimer J."/>
            <person name="McCowan C."/>
            <person name="Murphy C."/>
            <person name="Pearson M."/>
            <person name="Poon T.W."/>
            <person name="Priest M."/>
            <person name="Roberts A."/>
            <person name="Saif S."/>
            <person name="Shea T."/>
            <person name="Sisk P."/>
            <person name="Sykes S."/>
            <person name="Wortman J."/>
            <person name="Nusbaum C."/>
            <person name="Birren B."/>
        </authorList>
    </citation>
    <scope>NUCLEOTIDE SEQUENCE [LARGE SCALE GENOMIC DNA]</scope>
    <source>
        <strain evidence="2">WRAIR2</strain>
    </source>
</reference>
<dbReference type="PROSITE" id="PS00390">
    <property type="entry name" value="ATPASE_NA_K_BETA_1"/>
    <property type="match status" value="1"/>
</dbReference>
<dbReference type="InterPro" id="IPR000402">
    <property type="entry name" value="Na/K_ATPase_sub_beta"/>
</dbReference>
<dbReference type="Proteomes" id="UP000075884">
    <property type="component" value="Unassembled WGS sequence"/>
</dbReference>